<comment type="similarity">
    <text evidence="1">Belongs to the UPF0637 family.</text>
</comment>
<dbReference type="Proteomes" id="UP000198855">
    <property type="component" value="Unassembled WGS sequence"/>
</dbReference>
<dbReference type="EMBL" id="FOMT01000001">
    <property type="protein sequence ID" value="SFD61097.1"/>
    <property type="molecule type" value="Genomic_DNA"/>
</dbReference>
<proteinExistence type="inferred from homology"/>
<reference evidence="3" key="1">
    <citation type="submission" date="2016-10" db="EMBL/GenBank/DDBJ databases">
        <authorList>
            <person name="Varghese N."/>
            <person name="Submissions S."/>
        </authorList>
    </citation>
    <scope>NUCLEOTIDE SEQUENCE [LARGE SCALE GENOMIC DNA]</scope>
    <source>
        <strain evidence="3">CGMCC 1.10784</strain>
    </source>
</reference>
<gene>
    <name evidence="2" type="ORF">SAMN05216378_0642</name>
</gene>
<sequence>MTTPATASAFTGFEQRDFDTFLIEGLEQRMAAIEERIRPKFRYLGEKLAGDIAVQAGDEMYLHIAKHARRTVNPPKDTWLAICNNKRGYKAHPHFQLGLFDDHLFLWFALIYEAPNKSKIASTYLDHLDEVIAAVPSDYVLSLDHMKKESKPVSEMSRQAWSQALTRLRDVQKAELLIGRHLPAGDPLLHNGDALYKLAQDTYETLMPLYRLAAKLG</sequence>
<accession>A0A1I1TR62</accession>
<dbReference type="PIRSF" id="PIRSF021332">
    <property type="entry name" value="DUF1054"/>
    <property type="match status" value="1"/>
</dbReference>
<name>A0A1I1TR62_9BACL</name>
<dbReference type="AlphaFoldDB" id="A0A1I1TR62"/>
<dbReference type="RefSeq" id="WP_091180903.1">
    <property type="nucleotide sequence ID" value="NZ_FOMT01000001.1"/>
</dbReference>
<dbReference type="OrthoDB" id="9812818at2"/>
<dbReference type="STRING" id="1045775.SAMN05216378_0642"/>
<evidence type="ECO:0000256" key="1">
    <source>
        <dbReference type="HAMAP-Rule" id="MF_01851"/>
    </source>
</evidence>
<protein>
    <recommendedName>
        <fullName evidence="1">UPF0637 protein SAMN05216378_0642</fullName>
    </recommendedName>
</protein>
<organism evidence="2 3">
    <name type="scientific">Paenibacillus catalpae</name>
    <dbReference type="NCBI Taxonomy" id="1045775"/>
    <lineage>
        <taxon>Bacteria</taxon>
        <taxon>Bacillati</taxon>
        <taxon>Bacillota</taxon>
        <taxon>Bacilli</taxon>
        <taxon>Bacillales</taxon>
        <taxon>Paenibacillaceae</taxon>
        <taxon>Paenibacillus</taxon>
    </lineage>
</organism>
<dbReference type="Gene3D" id="3.30.930.20">
    <property type="entry name" value="Protein of unknown function DUF1054"/>
    <property type="match status" value="1"/>
</dbReference>
<dbReference type="SUPFAM" id="SSF142913">
    <property type="entry name" value="YktB/PF0168-like"/>
    <property type="match status" value="1"/>
</dbReference>
<dbReference type="InterPro" id="IPR009403">
    <property type="entry name" value="UPF0637"/>
</dbReference>
<dbReference type="InterPro" id="IPR053707">
    <property type="entry name" value="UPF0637_domain_sf"/>
</dbReference>
<dbReference type="Pfam" id="PF06335">
    <property type="entry name" value="DUF1054"/>
    <property type="match status" value="1"/>
</dbReference>
<keyword evidence="3" id="KW-1185">Reference proteome</keyword>
<evidence type="ECO:0000313" key="3">
    <source>
        <dbReference type="Proteomes" id="UP000198855"/>
    </source>
</evidence>
<dbReference type="HAMAP" id="MF_01851">
    <property type="entry name" value="UPF0637"/>
    <property type="match status" value="1"/>
</dbReference>
<evidence type="ECO:0000313" key="2">
    <source>
        <dbReference type="EMBL" id="SFD61097.1"/>
    </source>
</evidence>